<dbReference type="AlphaFoldDB" id="A0A9D1GTP5"/>
<reference evidence="18" key="2">
    <citation type="journal article" date="2021" name="PeerJ">
        <title>Extensive microbial diversity within the chicken gut microbiome revealed by metagenomics and culture.</title>
        <authorList>
            <person name="Gilroy R."/>
            <person name="Ravi A."/>
            <person name="Getino M."/>
            <person name="Pursley I."/>
            <person name="Horton D.L."/>
            <person name="Alikhan N.F."/>
            <person name="Baker D."/>
            <person name="Gharbi K."/>
            <person name="Hall N."/>
            <person name="Watson M."/>
            <person name="Adriaenssens E.M."/>
            <person name="Foster-Nyarko E."/>
            <person name="Jarju S."/>
            <person name="Secka A."/>
            <person name="Antonio M."/>
            <person name="Oren A."/>
            <person name="Chaudhuri R.R."/>
            <person name="La Ragione R."/>
            <person name="Hildebrand F."/>
            <person name="Pallen M.J."/>
        </authorList>
    </citation>
    <scope>NUCLEOTIDE SEQUENCE</scope>
    <source>
        <strain evidence="18">CHK33-4379</strain>
    </source>
</reference>
<evidence type="ECO:0000259" key="16">
    <source>
        <dbReference type="PROSITE" id="PS51198"/>
    </source>
</evidence>
<dbReference type="PROSITE" id="PS51217">
    <property type="entry name" value="UVRD_HELICASE_CTER"/>
    <property type="match status" value="1"/>
</dbReference>
<dbReference type="InterPro" id="IPR011335">
    <property type="entry name" value="Restrct_endonuc-II-like"/>
</dbReference>
<evidence type="ECO:0000256" key="12">
    <source>
        <dbReference type="ARBA" id="ARBA00034808"/>
    </source>
</evidence>
<organism evidence="18 19">
    <name type="scientific">Candidatus Faeciplasma pullistercoris</name>
    <dbReference type="NCBI Taxonomy" id="2840800"/>
    <lineage>
        <taxon>Bacteria</taxon>
        <taxon>Bacillati</taxon>
        <taxon>Bacillota</taxon>
        <taxon>Clostridia</taxon>
        <taxon>Eubacteriales</taxon>
        <taxon>Oscillospiraceae</taxon>
        <taxon>Oscillospiraceae incertae sedis</taxon>
        <taxon>Candidatus Faeciplasma</taxon>
    </lineage>
</organism>
<dbReference type="SUPFAM" id="SSF52980">
    <property type="entry name" value="Restriction endonuclease-like"/>
    <property type="match status" value="1"/>
</dbReference>
<evidence type="ECO:0000256" key="9">
    <source>
        <dbReference type="ARBA" id="ARBA00023204"/>
    </source>
</evidence>
<comment type="catalytic activity">
    <reaction evidence="11">
        <text>Couples ATP hydrolysis with the unwinding of duplex DNA by translocating in the 3'-5' direction.</text>
        <dbReference type="EC" id="5.6.2.4"/>
    </reaction>
</comment>
<comment type="caution">
    <text evidence="18">The sequence shown here is derived from an EMBL/GenBank/DDBJ whole genome shotgun (WGS) entry which is preliminary data.</text>
</comment>
<dbReference type="Pfam" id="PF00580">
    <property type="entry name" value="UvrD-helicase"/>
    <property type="match status" value="1"/>
</dbReference>
<dbReference type="InterPro" id="IPR038726">
    <property type="entry name" value="PDDEXK_AddAB-type"/>
</dbReference>
<accession>A0A9D1GTP5</accession>
<sequence length="1190" mass="133178">MPNWTDEQLGAIESYGCPTIVSAAAGSGKTAVLVERTIRLLCDEKKSIPADSLLAVTFTNDAASQMREKLSAAFEQAVINNPDSAWIQKQQALIRLADICTINSFCFDMVRNNLPKTAFQSGVRIMDEKEAQMVAETALDRVMENAYKTRPEELELLISRFSNGDDEQLKSYILTLYYFLRSLPFKDVWTANVISSFENGSAVTDATSFLAERAMEELTEFEKLTSRLRSCTDSLVNYSSAANKLYQICDMSDELAKRLRSEEARGDWDRLREEIYAYKPLSLAGVRQAKLEKQETTAADEIRYKNAMACKDSLSKKLSEIAACLPCSLETAKSDSKIVGGCFRALVALTNELWAEVDAVKAEKNALDFADTELLTVKLLVDCSPDGKLTRTPLAQEIVSSGRYKLILIDEFQDINNLQEVIFKAISDTPDMKNIGSNVFVVGDVKQAIYRFRRANPKIFMNTRLGAKNGSGVREILLTKNFRSRGSVLDFANYIFSSLMCSDLGEVEYSGEEALVCGASYPEKDPPCTIITVNSDNSDAEENEFRAVAGKIRRMIDAGVPVKDGDGVRPCRPGDFCVLTRNNVSADSLFESFESMGLKVMSGSFSGYLRSREISLMLNLMRITVSPMRDIPMASVMLSGLMGFTDDEISLVRLRDKGNRLYKNVLEISVEEPDSPIGIKCASAVGLIRRLRALSASMPLTRFIKKAYDLTDMFSMAAAYEDGEQKCANLYLLLEYAKKYESSSNDGVPGFLQYVEYILKTDGDFAEALTVTESEDAVNVKTIHKSKGLEYPFVFLCRLGKQFNSSDSKEKLLLNDEHGAGVRYNDYETLTVRKTIFYEHISRLNKSETLSEELRLLYVAMTRAKERLFIVMDTGKDACRSAQEYSRLISSHEILPSLSRRAKSMQDWLIMALIKHPGFTCLGESGYKDAVGLPDIAIEAAPTAEETVSTSEKETESGKGFDSELSERIYQSFHFANDDRLCKSEAKLSVSEIAKGEYDGFYADMPELTDAPAELTPAQKGTILHRFMQLADYEKASSDLEGEISRLTDSGMFTRREAASINRRSISAFFESGVYHRMRRSRNVMREKSFIVRFSDIRAGDQLAEIYAGTQGMLQGIADCVFEEDDGYVIVDYKSDRITSLDNLKDRYSMQLLLYKAAFDILLDKPVKSCYIYSYRLADGVEVELDGIKE</sequence>
<feature type="region of interest" description="Disordered" evidence="15">
    <location>
        <begin position="942"/>
        <end position="961"/>
    </location>
</feature>
<keyword evidence="10" id="KW-0413">Isomerase</keyword>
<dbReference type="Gene3D" id="3.90.320.10">
    <property type="match status" value="1"/>
</dbReference>
<name>A0A9D1GTP5_9FIRM</name>
<dbReference type="SUPFAM" id="SSF52540">
    <property type="entry name" value="P-loop containing nucleoside triphosphate hydrolases"/>
    <property type="match status" value="1"/>
</dbReference>
<proteinExistence type="predicted"/>
<dbReference type="PANTHER" id="PTHR11070:SF48">
    <property type="entry name" value="ATP-DEPENDENT HELICASE_NUCLEASE SUBUNIT A"/>
    <property type="match status" value="1"/>
</dbReference>
<dbReference type="InterPro" id="IPR027417">
    <property type="entry name" value="P-loop_NTPase"/>
</dbReference>
<evidence type="ECO:0000256" key="13">
    <source>
        <dbReference type="ARBA" id="ARBA00048988"/>
    </source>
</evidence>
<feature type="binding site" evidence="14">
    <location>
        <begin position="23"/>
        <end position="30"/>
    </location>
    <ligand>
        <name>ATP</name>
        <dbReference type="ChEBI" id="CHEBI:30616"/>
    </ligand>
</feature>
<keyword evidence="8" id="KW-0238">DNA-binding</keyword>
<keyword evidence="6" id="KW-0269">Exonuclease</keyword>
<dbReference type="GO" id="GO:0004527">
    <property type="term" value="F:exonuclease activity"/>
    <property type="evidence" value="ECO:0007669"/>
    <property type="project" value="UniProtKB-KW"/>
</dbReference>
<dbReference type="GO" id="GO:0033202">
    <property type="term" value="C:DNA helicase complex"/>
    <property type="evidence" value="ECO:0007669"/>
    <property type="project" value="TreeGrafter"/>
</dbReference>
<evidence type="ECO:0000256" key="1">
    <source>
        <dbReference type="ARBA" id="ARBA00022722"/>
    </source>
</evidence>
<protein>
    <recommendedName>
        <fullName evidence="12">DNA 3'-5' helicase</fullName>
        <ecNumber evidence="12">5.6.2.4</ecNumber>
    </recommendedName>
</protein>
<keyword evidence="9" id="KW-0234">DNA repair</keyword>
<dbReference type="InterPro" id="IPR011604">
    <property type="entry name" value="PDDEXK-like_dom_sf"/>
</dbReference>
<dbReference type="InterPro" id="IPR000212">
    <property type="entry name" value="DNA_helicase_UvrD/REP"/>
</dbReference>
<evidence type="ECO:0000256" key="11">
    <source>
        <dbReference type="ARBA" id="ARBA00034617"/>
    </source>
</evidence>
<dbReference type="PROSITE" id="PS51198">
    <property type="entry name" value="UVRD_HELICASE_ATP_BIND"/>
    <property type="match status" value="1"/>
</dbReference>
<evidence type="ECO:0000256" key="6">
    <source>
        <dbReference type="ARBA" id="ARBA00022839"/>
    </source>
</evidence>
<evidence type="ECO:0000313" key="19">
    <source>
        <dbReference type="Proteomes" id="UP000824136"/>
    </source>
</evidence>
<dbReference type="GO" id="GO:0003677">
    <property type="term" value="F:DNA binding"/>
    <property type="evidence" value="ECO:0007669"/>
    <property type="project" value="UniProtKB-KW"/>
</dbReference>
<feature type="domain" description="UvrD-like helicase C-terminal" evidence="17">
    <location>
        <begin position="486"/>
        <end position="788"/>
    </location>
</feature>
<dbReference type="GO" id="GO:0005524">
    <property type="term" value="F:ATP binding"/>
    <property type="evidence" value="ECO:0007669"/>
    <property type="project" value="UniProtKB-UniRule"/>
</dbReference>
<evidence type="ECO:0000256" key="15">
    <source>
        <dbReference type="SAM" id="MobiDB-lite"/>
    </source>
</evidence>
<dbReference type="Pfam" id="PF12705">
    <property type="entry name" value="PDDEXK_1"/>
    <property type="match status" value="1"/>
</dbReference>
<evidence type="ECO:0000313" key="18">
    <source>
        <dbReference type="EMBL" id="HIT58563.1"/>
    </source>
</evidence>
<dbReference type="Pfam" id="PF13361">
    <property type="entry name" value="UvrD_C"/>
    <property type="match status" value="1"/>
</dbReference>
<evidence type="ECO:0000256" key="2">
    <source>
        <dbReference type="ARBA" id="ARBA00022741"/>
    </source>
</evidence>
<gene>
    <name evidence="18" type="ORF">IAC39_02450</name>
</gene>
<comment type="catalytic activity">
    <reaction evidence="13">
        <text>ATP + H2O = ADP + phosphate + H(+)</text>
        <dbReference type="Rhea" id="RHEA:13065"/>
        <dbReference type="ChEBI" id="CHEBI:15377"/>
        <dbReference type="ChEBI" id="CHEBI:15378"/>
        <dbReference type="ChEBI" id="CHEBI:30616"/>
        <dbReference type="ChEBI" id="CHEBI:43474"/>
        <dbReference type="ChEBI" id="CHEBI:456216"/>
        <dbReference type="EC" id="5.6.2.4"/>
    </reaction>
</comment>
<evidence type="ECO:0000259" key="17">
    <source>
        <dbReference type="PROSITE" id="PS51217"/>
    </source>
</evidence>
<evidence type="ECO:0000256" key="8">
    <source>
        <dbReference type="ARBA" id="ARBA00023125"/>
    </source>
</evidence>
<dbReference type="EMBL" id="DVLL01000011">
    <property type="protein sequence ID" value="HIT58563.1"/>
    <property type="molecule type" value="Genomic_DNA"/>
</dbReference>
<evidence type="ECO:0000256" key="4">
    <source>
        <dbReference type="ARBA" id="ARBA00022801"/>
    </source>
</evidence>
<keyword evidence="2 14" id="KW-0547">Nucleotide-binding</keyword>
<evidence type="ECO:0000256" key="10">
    <source>
        <dbReference type="ARBA" id="ARBA00023235"/>
    </source>
</evidence>
<keyword evidence="3" id="KW-0227">DNA damage</keyword>
<evidence type="ECO:0000256" key="5">
    <source>
        <dbReference type="ARBA" id="ARBA00022806"/>
    </source>
</evidence>
<feature type="compositionally biased region" description="Basic and acidic residues" evidence="15">
    <location>
        <begin position="951"/>
        <end position="961"/>
    </location>
</feature>
<dbReference type="GO" id="GO:0005829">
    <property type="term" value="C:cytosol"/>
    <property type="evidence" value="ECO:0007669"/>
    <property type="project" value="TreeGrafter"/>
</dbReference>
<dbReference type="GO" id="GO:0043138">
    <property type="term" value="F:3'-5' DNA helicase activity"/>
    <property type="evidence" value="ECO:0007669"/>
    <property type="project" value="UniProtKB-EC"/>
</dbReference>
<dbReference type="InterPro" id="IPR014016">
    <property type="entry name" value="UvrD-like_ATP-bd"/>
</dbReference>
<keyword evidence="5 14" id="KW-0347">Helicase</keyword>
<evidence type="ECO:0000256" key="14">
    <source>
        <dbReference type="PROSITE-ProRule" id="PRU00560"/>
    </source>
</evidence>
<keyword evidence="7 14" id="KW-0067">ATP-binding</keyword>
<dbReference type="Gene3D" id="1.10.486.10">
    <property type="entry name" value="PCRA, domain 4"/>
    <property type="match status" value="1"/>
</dbReference>
<dbReference type="Proteomes" id="UP000824136">
    <property type="component" value="Unassembled WGS sequence"/>
</dbReference>
<dbReference type="EC" id="5.6.2.4" evidence="12"/>
<keyword evidence="4 14" id="KW-0378">Hydrolase</keyword>
<keyword evidence="1" id="KW-0540">Nuclease</keyword>
<dbReference type="GO" id="GO:0000725">
    <property type="term" value="P:recombinational repair"/>
    <property type="evidence" value="ECO:0007669"/>
    <property type="project" value="TreeGrafter"/>
</dbReference>
<feature type="domain" description="UvrD-like helicase ATP-binding" evidence="16">
    <location>
        <begin position="2"/>
        <end position="485"/>
    </location>
</feature>
<dbReference type="PANTHER" id="PTHR11070">
    <property type="entry name" value="UVRD / RECB / PCRA DNA HELICASE FAMILY MEMBER"/>
    <property type="match status" value="1"/>
</dbReference>
<evidence type="ECO:0000256" key="7">
    <source>
        <dbReference type="ARBA" id="ARBA00022840"/>
    </source>
</evidence>
<dbReference type="InterPro" id="IPR014017">
    <property type="entry name" value="DNA_helicase_UvrD-like_C"/>
</dbReference>
<dbReference type="Gene3D" id="3.40.50.300">
    <property type="entry name" value="P-loop containing nucleotide triphosphate hydrolases"/>
    <property type="match status" value="4"/>
</dbReference>
<evidence type="ECO:0000256" key="3">
    <source>
        <dbReference type="ARBA" id="ARBA00022763"/>
    </source>
</evidence>
<reference evidence="18" key="1">
    <citation type="submission" date="2020-10" db="EMBL/GenBank/DDBJ databases">
        <authorList>
            <person name="Gilroy R."/>
        </authorList>
    </citation>
    <scope>NUCLEOTIDE SEQUENCE</scope>
    <source>
        <strain evidence="18">CHK33-4379</strain>
    </source>
</reference>